<feature type="transmembrane region" description="Helical" evidence="1">
    <location>
        <begin position="14"/>
        <end position="37"/>
    </location>
</feature>
<dbReference type="AlphaFoldDB" id="A0A8H6YMD8"/>
<evidence type="ECO:0000313" key="2">
    <source>
        <dbReference type="EMBL" id="KAF7362618.1"/>
    </source>
</evidence>
<feature type="transmembrane region" description="Helical" evidence="1">
    <location>
        <begin position="160"/>
        <end position="187"/>
    </location>
</feature>
<keyword evidence="1" id="KW-0812">Transmembrane</keyword>
<protein>
    <submittedName>
        <fullName evidence="2">Saposin B-type domain-containing protein</fullName>
    </submittedName>
</protein>
<sequence>MSSSPSAIPPLDGVLGVTLIGGVLGTFLFGLGTLQTFHYCRLYSSDSKVLKTLVAAIWLIELAHSISLWHALYQMTVTFYGQLPHLFNPPHSLEMTVLFAALINLIVQTFFAVRIRTLSGSWFIPVISSLLTGARFAVNVIMVVGFWTSTSGFEILHTKLHWAMVGVSTIGPSVDILIAASLCFYLWRIRSTGSQFEQTRTMVDSLIRWSRRQRSQARQAYCNLSL</sequence>
<comment type="caution">
    <text evidence="2">The sequence shown here is derived from an EMBL/GenBank/DDBJ whole genome shotgun (WGS) entry which is preliminary data.</text>
</comment>
<dbReference type="PANTHER" id="PTHR40465">
    <property type="entry name" value="CHROMOSOME 1, WHOLE GENOME SHOTGUN SEQUENCE"/>
    <property type="match status" value="1"/>
</dbReference>
<name>A0A8H6YMD8_9AGAR</name>
<dbReference type="OrthoDB" id="3231781at2759"/>
<keyword evidence="1" id="KW-1133">Transmembrane helix</keyword>
<reference evidence="2" key="1">
    <citation type="submission" date="2020-05" db="EMBL/GenBank/DDBJ databases">
        <title>Mycena genomes resolve the evolution of fungal bioluminescence.</title>
        <authorList>
            <person name="Tsai I.J."/>
        </authorList>
    </citation>
    <scope>NUCLEOTIDE SEQUENCE</scope>
    <source>
        <strain evidence="2">CCC161011</strain>
    </source>
</reference>
<dbReference type="PANTHER" id="PTHR40465:SF1">
    <property type="entry name" value="DUF6534 DOMAIN-CONTAINING PROTEIN"/>
    <property type="match status" value="1"/>
</dbReference>
<dbReference type="Proteomes" id="UP000620124">
    <property type="component" value="Unassembled WGS sequence"/>
</dbReference>
<evidence type="ECO:0000313" key="3">
    <source>
        <dbReference type="Proteomes" id="UP000620124"/>
    </source>
</evidence>
<feature type="transmembrane region" description="Helical" evidence="1">
    <location>
        <begin position="122"/>
        <end position="148"/>
    </location>
</feature>
<proteinExistence type="predicted"/>
<feature type="transmembrane region" description="Helical" evidence="1">
    <location>
        <begin position="49"/>
        <end position="72"/>
    </location>
</feature>
<feature type="transmembrane region" description="Helical" evidence="1">
    <location>
        <begin position="92"/>
        <end position="113"/>
    </location>
</feature>
<organism evidence="2 3">
    <name type="scientific">Mycena venus</name>
    <dbReference type="NCBI Taxonomy" id="2733690"/>
    <lineage>
        <taxon>Eukaryota</taxon>
        <taxon>Fungi</taxon>
        <taxon>Dikarya</taxon>
        <taxon>Basidiomycota</taxon>
        <taxon>Agaricomycotina</taxon>
        <taxon>Agaricomycetes</taxon>
        <taxon>Agaricomycetidae</taxon>
        <taxon>Agaricales</taxon>
        <taxon>Marasmiineae</taxon>
        <taxon>Mycenaceae</taxon>
        <taxon>Mycena</taxon>
    </lineage>
</organism>
<accession>A0A8H6YMD8</accession>
<dbReference type="EMBL" id="JACAZI010000004">
    <property type="protein sequence ID" value="KAF7362618.1"/>
    <property type="molecule type" value="Genomic_DNA"/>
</dbReference>
<keyword evidence="3" id="KW-1185">Reference proteome</keyword>
<gene>
    <name evidence="2" type="ORF">MVEN_00610700</name>
</gene>
<keyword evidence="1" id="KW-0472">Membrane</keyword>
<evidence type="ECO:0000256" key="1">
    <source>
        <dbReference type="SAM" id="Phobius"/>
    </source>
</evidence>